<dbReference type="InParanoid" id="A9UP81"/>
<dbReference type="GeneID" id="5887882"/>
<evidence type="ECO:0000313" key="4">
    <source>
        <dbReference type="EMBL" id="EDQ92374.1"/>
    </source>
</evidence>
<dbReference type="CDD" id="cd02440">
    <property type="entry name" value="AdoMet_MTases"/>
    <property type="match status" value="1"/>
</dbReference>
<evidence type="ECO:0000256" key="1">
    <source>
        <dbReference type="ARBA" id="ARBA00022603"/>
    </source>
</evidence>
<dbReference type="OMA" id="RMCRNIH"/>
<dbReference type="GO" id="GO:0008168">
    <property type="term" value="F:methyltransferase activity"/>
    <property type="evidence" value="ECO:0000318"/>
    <property type="project" value="GO_Central"/>
</dbReference>
<dbReference type="Pfam" id="PF13649">
    <property type="entry name" value="Methyltransf_25"/>
    <property type="match status" value="1"/>
</dbReference>
<organism evidence="4 5">
    <name type="scientific">Monosiga brevicollis</name>
    <name type="common">Choanoflagellate</name>
    <dbReference type="NCBI Taxonomy" id="81824"/>
    <lineage>
        <taxon>Eukaryota</taxon>
        <taxon>Choanoflagellata</taxon>
        <taxon>Craspedida</taxon>
        <taxon>Salpingoecidae</taxon>
        <taxon>Monosiga</taxon>
    </lineage>
</organism>
<dbReference type="Proteomes" id="UP000001357">
    <property type="component" value="Unassembled WGS sequence"/>
</dbReference>
<dbReference type="InterPro" id="IPR029063">
    <property type="entry name" value="SAM-dependent_MTases_sf"/>
</dbReference>
<dbReference type="GO" id="GO:0032259">
    <property type="term" value="P:methylation"/>
    <property type="evidence" value="ECO:0007669"/>
    <property type="project" value="UniProtKB-KW"/>
</dbReference>
<dbReference type="AlphaFoldDB" id="A9UP81"/>
<sequence length="288" mass="31887">MAVVLNAAANLASLKPRNHEAANQVAIEQYSDASAKGYKKSKLAAWRLYGERHLAQNMLGNLVGCRVLDLACGEGFYTRFLKSNMGVASVIGVDLAPDMIKLARQEEQERPLDIEYICADAADLNLDQLGHIDMCFAAYLLNYAPDYDTLLTMCKMIFRLLPPGGRFATINNNPNDVQAHHPEMRKYCFTKTCADRVRVGGTAPLAPGAVIKYRFFATSATCEAMCEIDNYFLPTTLYQQALAEAGFENIQFHPYVVSSEGQKRMPAGYWDDILATQPVIGLSANRPK</sequence>
<accession>A9UP81</accession>
<dbReference type="eggNOG" id="ENOG502S71Z">
    <property type="taxonomic scope" value="Eukaryota"/>
</dbReference>
<keyword evidence="1" id="KW-0489">Methyltransferase</keyword>
<keyword evidence="2" id="KW-0808">Transferase</keyword>
<gene>
    <name evidence="4" type="ORF">MONBRDRAFT_21994</name>
</gene>
<evidence type="ECO:0000259" key="3">
    <source>
        <dbReference type="Pfam" id="PF13649"/>
    </source>
</evidence>
<dbReference type="PANTHER" id="PTHR43861">
    <property type="entry name" value="TRANS-ACONITATE 2-METHYLTRANSFERASE-RELATED"/>
    <property type="match status" value="1"/>
</dbReference>
<dbReference type="InterPro" id="IPR041698">
    <property type="entry name" value="Methyltransf_25"/>
</dbReference>
<evidence type="ECO:0000313" key="5">
    <source>
        <dbReference type="Proteomes" id="UP000001357"/>
    </source>
</evidence>
<dbReference type="KEGG" id="mbr:MONBRDRAFT_21994"/>
<name>A9UP81_MONBE</name>
<proteinExistence type="predicted"/>
<dbReference type="Gene3D" id="3.40.50.150">
    <property type="entry name" value="Vaccinia Virus protein VP39"/>
    <property type="match status" value="1"/>
</dbReference>
<dbReference type="SUPFAM" id="SSF53335">
    <property type="entry name" value="S-adenosyl-L-methionine-dependent methyltransferases"/>
    <property type="match status" value="1"/>
</dbReference>
<feature type="domain" description="Methyltransferase" evidence="3">
    <location>
        <begin position="67"/>
        <end position="165"/>
    </location>
</feature>
<reference evidence="4 5" key="1">
    <citation type="journal article" date="2008" name="Nature">
        <title>The genome of the choanoflagellate Monosiga brevicollis and the origin of metazoans.</title>
        <authorList>
            <consortium name="JGI Sequencing"/>
            <person name="King N."/>
            <person name="Westbrook M.J."/>
            <person name="Young S.L."/>
            <person name="Kuo A."/>
            <person name="Abedin M."/>
            <person name="Chapman J."/>
            <person name="Fairclough S."/>
            <person name="Hellsten U."/>
            <person name="Isogai Y."/>
            <person name="Letunic I."/>
            <person name="Marr M."/>
            <person name="Pincus D."/>
            <person name="Putnam N."/>
            <person name="Rokas A."/>
            <person name="Wright K.J."/>
            <person name="Zuzow R."/>
            <person name="Dirks W."/>
            <person name="Good M."/>
            <person name="Goodstein D."/>
            <person name="Lemons D."/>
            <person name="Li W."/>
            <person name="Lyons J.B."/>
            <person name="Morris A."/>
            <person name="Nichols S."/>
            <person name="Richter D.J."/>
            <person name="Salamov A."/>
            <person name="Bork P."/>
            <person name="Lim W.A."/>
            <person name="Manning G."/>
            <person name="Miller W.T."/>
            <person name="McGinnis W."/>
            <person name="Shapiro H."/>
            <person name="Tjian R."/>
            <person name="Grigoriev I.V."/>
            <person name="Rokhsar D."/>
        </authorList>
    </citation>
    <scope>NUCLEOTIDE SEQUENCE [LARGE SCALE GENOMIC DNA]</scope>
    <source>
        <strain evidence="5">MX1 / ATCC 50154</strain>
    </source>
</reference>
<dbReference type="STRING" id="81824.A9UP81"/>
<evidence type="ECO:0000256" key="2">
    <source>
        <dbReference type="ARBA" id="ARBA00022679"/>
    </source>
</evidence>
<dbReference type="RefSeq" id="XP_001742136.1">
    <property type="nucleotide sequence ID" value="XM_001742084.1"/>
</dbReference>
<dbReference type="PANTHER" id="PTHR43861:SF1">
    <property type="entry name" value="TRANS-ACONITATE 2-METHYLTRANSFERASE"/>
    <property type="match status" value="1"/>
</dbReference>
<keyword evidence="5" id="KW-1185">Reference proteome</keyword>
<protein>
    <recommendedName>
        <fullName evidence="3">Methyltransferase domain-containing protein</fullName>
    </recommendedName>
</protein>
<dbReference type="EMBL" id="CH991543">
    <property type="protein sequence ID" value="EDQ92374.1"/>
    <property type="molecule type" value="Genomic_DNA"/>
</dbReference>